<protein>
    <submittedName>
        <fullName evidence="1">Uncharacterized protein</fullName>
    </submittedName>
</protein>
<dbReference type="AlphaFoldDB" id="A0A1M7KWU9"/>
<evidence type="ECO:0000313" key="2">
    <source>
        <dbReference type="Proteomes" id="UP000184339"/>
    </source>
</evidence>
<dbReference type="OrthoDB" id="8883651at2"/>
<dbReference type="Proteomes" id="UP000184339">
    <property type="component" value="Unassembled WGS sequence"/>
</dbReference>
<gene>
    <name evidence="1" type="ORF">SAMN05192549_102261</name>
</gene>
<accession>A0A1M7KWU9</accession>
<dbReference type="EMBL" id="FRCX01000002">
    <property type="protein sequence ID" value="SHM69859.1"/>
    <property type="molecule type" value="Genomic_DNA"/>
</dbReference>
<dbReference type="RefSeq" id="WP_072782021.1">
    <property type="nucleotide sequence ID" value="NZ_FRCX01000002.1"/>
</dbReference>
<reference evidence="2" key="1">
    <citation type="submission" date="2016-11" db="EMBL/GenBank/DDBJ databases">
        <authorList>
            <person name="Varghese N."/>
            <person name="Submissions S."/>
        </authorList>
    </citation>
    <scope>NUCLEOTIDE SEQUENCE [LARGE SCALE GENOMIC DNA]</scope>
    <source>
        <strain evidence="2">Sac-22</strain>
    </source>
</reference>
<name>A0A1M7KWU9_9BURK</name>
<organism evidence="1 2">
    <name type="scientific">Duganella sacchari</name>
    <dbReference type="NCBI Taxonomy" id="551987"/>
    <lineage>
        <taxon>Bacteria</taxon>
        <taxon>Pseudomonadati</taxon>
        <taxon>Pseudomonadota</taxon>
        <taxon>Betaproteobacteria</taxon>
        <taxon>Burkholderiales</taxon>
        <taxon>Oxalobacteraceae</taxon>
        <taxon>Telluria group</taxon>
        <taxon>Duganella</taxon>
    </lineage>
</organism>
<proteinExistence type="predicted"/>
<evidence type="ECO:0000313" key="1">
    <source>
        <dbReference type="EMBL" id="SHM69859.1"/>
    </source>
</evidence>
<sequence length="81" mass="8554">MTLRIITASYGIPGHYADVTKQIQDKVEGNNRHIEISNESMGGDPAVGHLKQLSVVYFGIDGGPHAAVGTEGATIVLEHGL</sequence>
<keyword evidence="2" id="KW-1185">Reference proteome</keyword>